<dbReference type="SUPFAM" id="SSF143503">
    <property type="entry name" value="PUG domain-like"/>
    <property type="match status" value="1"/>
</dbReference>
<dbReference type="EMBL" id="GG662651">
    <property type="protein sequence ID" value="EAR98394.1"/>
    <property type="molecule type" value="Genomic_DNA"/>
</dbReference>
<dbReference type="SUPFAM" id="SSF52833">
    <property type="entry name" value="Thioredoxin-like"/>
    <property type="match status" value="1"/>
</dbReference>
<dbReference type="CDD" id="cd02947">
    <property type="entry name" value="TRX_family"/>
    <property type="match status" value="1"/>
</dbReference>
<dbReference type="CDD" id="cd09212">
    <property type="entry name" value="PUB"/>
    <property type="match status" value="1"/>
</dbReference>
<dbReference type="InterPro" id="IPR013766">
    <property type="entry name" value="Thioredoxin_domain"/>
</dbReference>
<dbReference type="Gene3D" id="1.20.58.2190">
    <property type="match status" value="1"/>
</dbReference>
<evidence type="ECO:0000256" key="1">
    <source>
        <dbReference type="ARBA" id="ARBA00008987"/>
    </source>
</evidence>
<dbReference type="RefSeq" id="XP_001018639.1">
    <property type="nucleotide sequence ID" value="XM_001018639.3"/>
</dbReference>
<accession>I7MF32</accession>
<dbReference type="OMA" id="NIANYPL"/>
<dbReference type="GeneID" id="7846868"/>
<dbReference type="PANTHER" id="PTHR43601">
    <property type="entry name" value="THIOREDOXIN, MITOCHONDRIAL"/>
    <property type="match status" value="1"/>
</dbReference>
<dbReference type="PROSITE" id="PS51352">
    <property type="entry name" value="THIOREDOXIN_2"/>
    <property type="match status" value="1"/>
</dbReference>
<dbReference type="KEGG" id="tet:TTHERM_00289220"/>
<keyword evidence="4" id="KW-1185">Reference proteome</keyword>
<sequence length="262" mass="30053">MAESINQKALEYMENLEEETPKFKDAIETEELVLKLFENIANYPLDEKYKKIKTTNPKIESVIFKRWQKASTFFETVGFKKEGEFYILGDSSLGNVVSLINEIRNRIKFNYEVYEQTDEGMKEKQEKEKQILLQLQQLQIEQAQKQQANASKIIQINGAQDFQAKVLNSDKPVIVDFYADWCPPCKKLAALIETEIQNSNGWLVAKINGDNPLNKPLSASHQVSGIPAIFLYHKGQLVREFSFTGFNPMSLQKMIQKASSLC</sequence>
<gene>
    <name evidence="3" type="ORF">TTHERM_00289220</name>
</gene>
<dbReference type="eggNOG" id="KOG0910">
    <property type="taxonomic scope" value="Eukaryota"/>
</dbReference>
<dbReference type="Pfam" id="PF09409">
    <property type="entry name" value="PUB"/>
    <property type="match status" value="1"/>
</dbReference>
<comment type="similarity">
    <text evidence="1">Belongs to the thioredoxin family.</text>
</comment>
<dbReference type="InParanoid" id="I7MF32"/>
<dbReference type="Pfam" id="PF00085">
    <property type="entry name" value="Thioredoxin"/>
    <property type="match status" value="1"/>
</dbReference>
<proteinExistence type="inferred from homology"/>
<dbReference type="GO" id="GO:0045454">
    <property type="term" value="P:cell redox homeostasis"/>
    <property type="evidence" value="ECO:0007669"/>
    <property type="project" value="TreeGrafter"/>
</dbReference>
<evidence type="ECO:0000313" key="4">
    <source>
        <dbReference type="Proteomes" id="UP000009168"/>
    </source>
</evidence>
<dbReference type="OrthoDB" id="2121326at2759"/>
<dbReference type="HOGENOM" id="CLU_929003_0_0_1"/>
<protein>
    <submittedName>
        <fullName evidence="3">Thioredoxin family protein</fullName>
    </submittedName>
</protein>
<dbReference type="Proteomes" id="UP000009168">
    <property type="component" value="Unassembled WGS sequence"/>
</dbReference>
<dbReference type="InterPro" id="IPR036249">
    <property type="entry name" value="Thioredoxin-like_sf"/>
</dbReference>
<feature type="domain" description="Thioredoxin" evidence="2">
    <location>
        <begin position="142"/>
        <end position="262"/>
    </location>
</feature>
<dbReference type="STRING" id="312017.I7MF32"/>
<dbReference type="InterPro" id="IPR018997">
    <property type="entry name" value="PUB_domain"/>
</dbReference>
<organism evidence="3 4">
    <name type="scientific">Tetrahymena thermophila (strain SB210)</name>
    <dbReference type="NCBI Taxonomy" id="312017"/>
    <lineage>
        <taxon>Eukaryota</taxon>
        <taxon>Sar</taxon>
        <taxon>Alveolata</taxon>
        <taxon>Ciliophora</taxon>
        <taxon>Intramacronucleata</taxon>
        <taxon>Oligohymenophorea</taxon>
        <taxon>Hymenostomatida</taxon>
        <taxon>Tetrahymenina</taxon>
        <taxon>Tetrahymenidae</taxon>
        <taxon>Tetrahymena</taxon>
    </lineage>
</organism>
<name>I7MF32_TETTS</name>
<dbReference type="AlphaFoldDB" id="I7MF32"/>
<dbReference type="PROSITE" id="PS00194">
    <property type="entry name" value="THIOREDOXIN_1"/>
    <property type="match status" value="1"/>
</dbReference>
<evidence type="ECO:0000313" key="3">
    <source>
        <dbReference type="EMBL" id="EAR98394.1"/>
    </source>
</evidence>
<dbReference type="Gene3D" id="3.40.30.10">
    <property type="entry name" value="Glutaredoxin"/>
    <property type="match status" value="1"/>
</dbReference>
<dbReference type="PANTHER" id="PTHR43601:SF3">
    <property type="entry name" value="THIOREDOXIN, MITOCHONDRIAL"/>
    <property type="match status" value="1"/>
</dbReference>
<dbReference type="InterPro" id="IPR017937">
    <property type="entry name" value="Thioredoxin_CS"/>
</dbReference>
<dbReference type="InterPro" id="IPR036339">
    <property type="entry name" value="PUB-like_dom_sf"/>
</dbReference>
<reference evidence="4" key="1">
    <citation type="journal article" date="2006" name="PLoS Biol.">
        <title>Macronuclear genome sequence of the ciliate Tetrahymena thermophila, a model eukaryote.</title>
        <authorList>
            <person name="Eisen J.A."/>
            <person name="Coyne R.S."/>
            <person name="Wu M."/>
            <person name="Wu D."/>
            <person name="Thiagarajan M."/>
            <person name="Wortman J.R."/>
            <person name="Badger J.H."/>
            <person name="Ren Q."/>
            <person name="Amedeo P."/>
            <person name="Jones K.M."/>
            <person name="Tallon L.J."/>
            <person name="Delcher A.L."/>
            <person name="Salzberg S.L."/>
            <person name="Silva J.C."/>
            <person name="Haas B.J."/>
            <person name="Majoros W.H."/>
            <person name="Farzad M."/>
            <person name="Carlton J.M."/>
            <person name="Smith R.K. Jr."/>
            <person name="Garg J."/>
            <person name="Pearlman R.E."/>
            <person name="Karrer K.M."/>
            <person name="Sun L."/>
            <person name="Manning G."/>
            <person name="Elde N.C."/>
            <person name="Turkewitz A.P."/>
            <person name="Asai D.J."/>
            <person name="Wilkes D.E."/>
            <person name="Wang Y."/>
            <person name="Cai H."/>
            <person name="Collins K."/>
            <person name="Stewart B.A."/>
            <person name="Lee S.R."/>
            <person name="Wilamowska K."/>
            <person name="Weinberg Z."/>
            <person name="Ruzzo W.L."/>
            <person name="Wloga D."/>
            <person name="Gaertig J."/>
            <person name="Frankel J."/>
            <person name="Tsao C.-C."/>
            <person name="Gorovsky M.A."/>
            <person name="Keeling P.J."/>
            <person name="Waller R.F."/>
            <person name="Patron N.J."/>
            <person name="Cherry J.M."/>
            <person name="Stover N.A."/>
            <person name="Krieger C.J."/>
            <person name="del Toro C."/>
            <person name="Ryder H.F."/>
            <person name="Williamson S.C."/>
            <person name="Barbeau R.A."/>
            <person name="Hamilton E.P."/>
            <person name="Orias E."/>
        </authorList>
    </citation>
    <scope>NUCLEOTIDE SEQUENCE [LARGE SCALE GENOMIC DNA]</scope>
    <source>
        <strain evidence="4">SB210</strain>
    </source>
</reference>
<evidence type="ECO:0000259" key="2">
    <source>
        <dbReference type="PROSITE" id="PS51352"/>
    </source>
</evidence>